<dbReference type="SUPFAM" id="SSF47384">
    <property type="entry name" value="Homodimeric domain of signal transducing histidine kinase"/>
    <property type="match status" value="1"/>
</dbReference>
<dbReference type="SMART" id="SM00388">
    <property type="entry name" value="HisKA"/>
    <property type="match status" value="1"/>
</dbReference>
<dbReference type="Gene3D" id="1.10.287.130">
    <property type="match status" value="1"/>
</dbReference>
<comment type="caution">
    <text evidence="12">The sequence shown here is derived from an EMBL/GenBank/DDBJ whole genome shotgun (WGS) entry which is preliminary data.</text>
</comment>
<dbReference type="InterPro" id="IPR001789">
    <property type="entry name" value="Sig_transdc_resp-reg_receiver"/>
</dbReference>
<dbReference type="Pfam" id="PF12833">
    <property type="entry name" value="HTH_18"/>
    <property type="match status" value="1"/>
</dbReference>
<dbReference type="Pfam" id="PF00072">
    <property type="entry name" value="Response_reg"/>
    <property type="match status" value="1"/>
</dbReference>
<dbReference type="InterPro" id="IPR036890">
    <property type="entry name" value="HATPase_C_sf"/>
</dbReference>
<dbReference type="Proteomes" id="UP000606008">
    <property type="component" value="Unassembled WGS sequence"/>
</dbReference>
<dbReference type="InterPro" id="IPR003594">
    <property type="entry name" value="HATPase_dom"/>
</dbReference>
<feature type="signal peptide" evidence="8">
    <location>
        <begin position="1"/>
        <end position="29"/>
    </location>
</feature>
<dbReference type="Gene3D" id="3.40.50.2300">
    <property type="match status" value="1"/>
</dbReference>
<dbReference type="Gene3D" id="2.60.40.10">
    <property type="entry name" value="Immunoglobulins"/>
    <property type="match status" value="1"/>
</dbReference>
<keyword evidence="7" id="KW-0175">Coiled coil</keyword>
<dbReference type="SMART" id="SM00448">
    <property type="entry name" value="REC"/>
    <property type="match status" value="1"/>
</dbReference>
<evidence type="ECO:0000259" key="9">
    <source>
        <dbReference type="PROSITE" id="PS01124"/>
    </source>
</evidence>
<evidence type="ECO:0000259" key="11">
    <source>
        <dbReference type="PROSITE" id="PS50110"/>
    </source>
</evidence>
<evidence type="ECO:0000256" key="8">
    <source>
        <dbReference type="SAM" id="SignalP"/>
    </source>
</evidence>
<name>A0ABX0QFG9_9BACT</name>
<dbReference type="InterPro" id="IPR009057">
    <property type="entry name" value="Homeodomain-like_sf"/>
</dbReference>
<dbReference type="Pfam" id="PF02518">
    <property type="entry name" value="HATPase_c"/>
    <property type="match status" value="1"/>
</dbReference>
<feature type="domain" description="HTH araC/xylS-type" evidence="9">
    <location>
        <begin position="1322"/>
        <end position="1422"/>
    </location>
</feature>
<feature type="domain" description="Histidine kinase" evidence="10">
    <location>
        <begin position="917"/>
        <end position="1133"/>
    </location>
</feature>
<keyword evidence="3 6" id="KW-0597">Phosphoprotein</keyword>
<evidence type="ECO:0000256" key="1">
    <source>
        <dbReference type="ARBA" id="ARBA00000085"/>
    </source>
</evidence>
<keyword evidence="8" id="KW-0732">Signal</keyword>
<dbReference type="InterPro" id="IPR004358">
    <property type="entry name" value="Sig_transdc_His_kin-like_C"/>
</dbReference>
<dbReference type="PRINTS" id="PR00344">
    <property type="entry name" value="BCTRLSENSOR"/>
</dbReference>
<dbReference type="InterPro" id="IPR036097">
    <property type="entry name" value="HisK_dim/P_sf"/>
</dbReference>
<dbReference type="Gene3D" id="2.130.10.10">
    <property type="entry name" value="YVTN repeat-like/Quinoprotein amine dehydrogenase"/>
    <property type="match status" value="2"/>
</dbReference>
<accession>A0ABX0QFG9</accession>
<dbReference type="InterPro" id="IPR018060">
    <property type="entry name" value="HTH_AraC"/>
</dbReference>
<feature type="coiled-coil region" evidence="7">
    <location>
        <begin position="942"/>
        <end position="969"/>
    </location>
</feature>
<dbReference type="SUPFAM" id="SSF63829">
    <property type="entry name" value="Calcium-dependent phosphotriesterase"/>
    <property type="match status" value="2"/>
</dbReference>
<dbReference type="InterPro" id="IPR015943">
    <property type="entry name" value="WD40/YVTN_repeat-like_dom_sf"/>
</dbReference>
<dbReference type="InterPro" id="IPR011006">
    <property type="entry name" value="CheY-like_superfamily"/>
</dbReference>
<dbReference type="CDD" id="cd00082">
    <property type="entry name" value="HisKA"/>
    <property type="match status" value="1"/>
</dbReference>
<dbReference type="SMART" id="SM00342">
    <property type="entry name" value="HTH_ARAC"/>
    <property type="match status" value="1"/>
</dbReference>
<feature type="domain" description="Response regulatory" evidence="11">
    <location>
        <begin position="1167"/>
        <end position="1286"/>
    </location>
</feature>
<dbReference type="Pfam" id="PF00512">
    <property type="entry name" value="HisKA"/>
    <property type="match status" value="1"/>
</dbReference>
<dbReference type="PROSITE" id="PS50110">
    <property type="entry name" value="RESPONSE_REGULATORY"/>
    <property type="match status" value="1"/>
</dbReference>
<keyword evidence="5" id="KW-0804">Transcription</keyword>
<evidence type="ECO:0000256" key="2">
    <source>
        <dbReference type="ARBA" id="ARBA00012438"/>
    </source>
</evidence>
<keyword evidence="13" id="KW-1185">Reference proteome</keyword>
<comment type="catalytic activity">
    <reaction evidence="1">
        <text>ATP + protein L-histidine = ADP + protein N-phospho-L-histidine.</text>
        <dbReference type="EC" id="2.7.13.3"/>
    </reaction>
</comment>
<evidence type="ECO:0000256" key="3">
    <source>
        <dbReference type="ARBA" id="ARBA00022553"/>
    </source>
</evidence>
<gene>
    <name evidence="12" type="ORF">F7231_06590</name>
</gene>
<dbReference type="PANTHER" id="PTHR43547">
    <property type="entry name" value="TWO-COMPONENT HISTIDINE KINASE"/>
    <property type="match status" value="1"/>
</dbReference>
<sequence>MSQLRVYTRHFLVVCILIACFWRTVASNAQPVPPIARYTAPPYVVQVRHFSVEEGLPNRTVTSTSQDAQGFVWIGTLNNAYRFDGSHFVPLPSLPRPSPGQLPIYIERMSTDKTGALWLFKARSNRDQWIERWNSDEKKLTPFTVRLPTATDGAHFLPADVIGKRGMSTTPATPLVIFQENGRVYFRNDKGKLIFLNPLSAPTRLSSVAVTSKGTMLVSQSDVNFTHPSLIELDSTGRVLRRSSMPKLLRPVCTDANGGIYLMHVVESTDKPAVLPRLTPHALTGFLYRLDTDGQLKSLPITFDKSPFRDLDASGTHPYSLKENQIVYDAHHDLFWFLGKGVVFAWQPEKGMIFDLAASGISVPKTPASFSGLRVDRTGGVWLASSDGILLFTLTPNRFARYLYHPPNTTGYSDAATRGIMQVGKQLWVNAFDSWVVDLTTNRRQLALPRQTVSQTDFLNQQPVALASEEALWVALNDLALVKPATRSIIAKYPLQGSANHCWSIKADGRGNLWLGFNHGISYFDVAQKKNLTFTRYNAWPELAANRVNGFFPDKQAGGMWVASSSGLYLLDTLKGIVARYSVEQPAPRNLPFNHITYVHVDPDQPGIYWLATRGGGLVRWERATGHYRQFTDADGLLNSTLYCLFTDHPNPDLRRDKNRLWFTTDYGLVSFNKKTEQLHTYLPKDGITHEEFNFTSNYQATDGRLYLGGLNGVTAFWPNQIEESSSTKAPLVVTQFQQLDGRTGNMTDYTADYRPNQPIQIASSSRSFLLSFALLDYRFLDQTRLWYRIRGWQDAWAPQKLTDLRINGLPPGSYELNVRIQNLNGQWVSDIVSIPLVVQKPIYYQWWFMLVCLLLLVGATVALFRWRNRLLVEETVRLEAEVAHRTARIERDKAIIEQQAAELRENATLKSRFFANVTHEFRTPLTLLLGPLTYLTKRSTDETAQRLLATMERNARQLQELVNDLLGLGKLEAGQLQLDSQPADLNVIVARTVAAFSTQASFVGIAIDTVGIDQPIGMLLDVPKFETVLRNLIANSLRFTPSGGIITIQVMDAADEIRLSVKDTGRGIHPDDLPHVIERYYQSNRANVPLQGGTGIGLAICHEYCQLWQGELHIDSQLGQGSTFTITYPKVPVYLPESTPDVPTTDAVQAGEPTALPIEPALSRERILIVEDNSDMAAYIQMLLAPQYAHTWCRNGREALAWLEGQSAEAIPQLIMTDMMMPEMDGMALLAQLRQRPQLRPIPVIMLTARFSQEVRLQALQLGVADYLTKPFDEDELLTRIQNLLDRAREREFWLNPSTDVALAEEPTEVEVSPLDNTWLQTIQSLVIANLTDSRFQVTDLADASNMSQRQFYRRLKATTGLSPIQFVQEVRLQTAHEWIEENRCKTVKEVAHRVGFQKVSYFSRLYQQRFGIYPSLRINEQNDTVTEPI</sequence>
<evidence type="ECO:0000313" key="13">
    <source>
        <dbReference type="Proteomes" id="UP000606008"/>
    </source>
</evidence>
<organism evidence="12 13">
    <name type="scientific">Fibrivirga algicola</name>
    <dbReference type="NCBI Taxonomy" id="2950420"/>
    <lineage>
        <taxon>Bacteria</taxon>
        <taxon>Pseudomonadati</taxon>
        <taxon>Bacteroidota</taxon>
        <taxon>Cytophagia</taxon>
        <taxon>Cytophagales</taxon>
        <taxon>Spirosomataceae</taxon>
        <taxon>Fibrivirga</taxon>
    </lineage>
</organism>
<dbReference type="Pfam" id="PF07494">
    <property type="entry name" value="Reg_prop"/>
    <property type="match status" value="1"/>
</dbReference>
<feature type="modified residue" description="4-aspartylphosphate" evidence="6">
    <location>
        <position position="1219"/>
    </location>
</feature>
<dbReference type="InterPro" id="IPR005467">
    <property type="entry name" value="His_kinase_dom"/>
</dbReference>
<evidence type="ECO:0000256" key="5">
    <source>
        <dbReference type="ARBA" id="ARBA00023163"/>
    </source>
</evidence>
<dbReference type="InterPro" id="IPR013783">
    <property type="entry name" value="Ig-like_fold"/>
</dbReference>
<evidence type="ECO:0000256" key="7">
    <source>
        <dbReference type="SAM" id="Coils"/>
    </source>
</evidence>
<dbReference type="PROSITE" id="PS51257">
    <property type="entry name" value="PROKAR_LIPOPROTEIN"/>
    <property type="match status" value="1"/>
</dbReference>
<evidence type="ECO:0000256" key="4">
    <source>
        <dbReference type="ARBA" id="ARBA00023015"/>
    </source>
</evidence>
<evidence type="ECO:0000313" key="12">
    <source>
        <dbReference type="EMBL" id="NID09832.1"/>
    </source>
</evidence>
<protein>
    <recommendedName>
        <fullName evidence="2">histidine kinase</fullName>
        <ecNumber evidence="2">2.7.13.3</ecNumber>
    </recommendedName>
</protein>
<dbReference type="EC" id="2.7.13.3" evidence="2"/>
<dbReference type="SUPFAM" id="SSF46689">
    <property type="entry name" value="Homeodomain-like"/>
    <property type="match status" value="2"/>
</dbReference>
<dbReference type="RefSeq" id="WP_166691352.1">
    <property type="nucleotide sequence ID" value="NZ_WAEL01000002.1"/>
</dbReference>
<reference evidence="12" key="1">
    <citation type="submission" date="2024-05" db="EMBL/GenBank/DDBJ databases">
        <authorList>
            <person name="Jung D.-H."/>
        </authorList>
    </citation>
    <scope>NUCLEOTIDE SEQUENCE</scope>
    <source>
        <strain evidence="12">JA-25</strain>
    </source>
</reference>
<dbReference type="InterPro" id="IPR011110">
    <property type="entry name" value="Reg_prop"/>
</dbReference>
<dbReference type="Gene3D" id="1.10.10.60">
    <property type="entry name" value="Homeodomain-like"/>
    <property type="match status" value="1"/>
</dbReference>
<evidence type="ECO:0000259" key="10">
    <source>
        <dbReference type="PROSITE" id="PS50109"/>
    </source>
</evidence>
<proteinExistence type="predicted"/>
<feature type="chain" id="PRO_5047307934" description="histidine kinase" evidence="8">
    <location>
        <begin position="30"/>
        <end position="1431"/>
    </location>
</feature>
<dbReference type="PROSITE" id="PS01124">
    <property type="entry name" value="HTH_ARAC_FAMILY_2"/>
    <property type="match status" value="1"/>
</dbReference>
<dbReference type="SUPFAM" id="SSF52172">
    <property type="entry name" value="CheY-like"/>
    <property type="match status" value="1"/>
</dbReference>
<dbReference type="Gene3D" id="3.30.565.10">
    <property type="entry name" value="Histidine kinase-like ATPase, C-terminal domain"/>
    <property type="match status" value="1"/>
</dbReference>
<dbReference type="SUPFAM" id="SSF55874">
    <property type="entry name" value="ATPase domain of HSP90 chaperone/DNA topoisomerase II/histidine kinase"/>
    <property type="match status" value="1"/>
</dbReference>
<keyword evidence="4" id="KW-0805">Transcription regulation</keyword>
<dbReference type="EMBL" id="WAEL01000002">
    <property type="protein sequence ID" value="NID09832.1"/>
    <property type="molecule type" value="Genomic_DNA"/>
</dbReference>
<evidence type="ECO:0000256" key="6">
    <source>
        <dbReference type="PROSITE-ProRule" id="PRU00169"/>
    </source>
</evidence>
<dbReference type="PANTHER" id="PTHR43547:SF2">
    <property type="entry name" value="HYBRID SIGNAL TRANSDUCTION HISTIDINE KINASE C"/>
    <property type="match status" value="1"/>
</dbReference>
<dbReference type="InterPro" id="IPR003661">
    <property type="entry name" value="HisK_dim/P_dom"/>
</dbReference>
<dbReference type="SMART" id="SM00387">
    <property type="entry name" value="HATPase_c"/>
    <property type="match status" value="1"/>
</dbReference>
<dbReference type="PROSITE" id="PS50109">
    <property type="entry name" value="HIS_KIN"/>
    <property type="match status" value="1"/>
</dbReference>